<dbReference type="AlphaFoldDB" id="A0A0F9KC36"/>
<proteinExistence type="predicted"/>
<feature type="non-terminal residue" evidence="2">
    <location>
        <position position="1"/>
    </location>
</feature>
<comment type="caution">
    <text evidence="2">The sequence shown here is derived from an EMBL/GenBank/DDBJ whole genome shotgun (WGS) entry which is preliminary data.</text>
</comment>
<organism evidence="2">
    <name type="scientific">marine sediment metagenome</name>
    <dbReference type="NCBI Taxonomy" id="412755"/>
    <lineage>
        <taxon>unclassified sequences</taxon>
        <taxon>metagenomes</taxon>
        <taxon>ecological metagenomes</taxon>
    </lineage>
</organism>
<dbReference type="EMBL" id="LAZR01009506">
    <property type="protein sequence ID" value="KKM72251.1"/>
    <property type="molecule type" value="Genomic_DNA"/>
</dbReference>
<feature type="transmembrane region" description="Helical" evidence="1">
    <location>
        <begin position="95"/>
        <end position="113"/>
    </location>
</feature>
<reference evidence="2" key="1">
    <citation type="journal article" date="2015" name="Nature">
        <title>Complex archaea that bridge the gap between prokaryotes and eukaryotes.</title>
        <authorList>
            <person name="Spang A."/>
            <person name="Saw J.H."/>
            <person name="Jorgensen S.L."/>
            <person name="Zaremba-Niedzwiedzka K."/>
            <person name="Martijn J."/>
            <person name="Lind A.E."/>
            <person name="van Eijk R."/>
            <person name="Schleper C."/>
            <person name="Guy L."/>
            <person name="Ettema T.J."/>
        </authorList>
    </citation>
    <scope>NUCLEOTIDE SEQUENCE</scope>
</reference>
<protein>
    <submittedName>
        <fullName evidence="2">Uncharacterized protein</fullName>
    </submittedName>
</protein>
<keyword evidence="1" id="KW-0472">Membrane</keyword>
<evidence type="ECO:0000313" key="2">
    <source>
        <dbReference type="EMBL" id="KKM72251.1"/>
    </source>
</evidence>
<gene>
    <name evidence="2" type="ORF">LCGC14_1422430</name>
</gene>
<evidence type="ECO:0000256" key="1">
    <source>
        <dbReference type="SAM" id="Phobius"/>
    </source>
</evidence>
<keyword evidence="1" id="KW-0812">Transmembrane</keyword>
<name>A0A0F9KC36_9ZZZZ</name>
<accession>A0A0F9KC36</accession>
<keyword evidence="1" id="KW-1133">Transmembrane helix</keyword>
<sequence>VRKMDENKKETFLQRLRRRREEKEIKTTKKIEVVKPIEPGKKPEGLTDQVASMSEKLDRLTGEDKIKKRLKKKQFKLKWPRWLHNPTWIDVIYEIIYYILYFGYIIFIIFLKLETKQKLSDLLYV</sequence>